<keyword evidence="5" id="KW-1185">Reference proteome</keyword>
<keyword evidence="3" id="KW-0732">Signal</keyword>
<dbReference type="NCBIfam" id="TIGR01256">
    <property type="entry name" value="modA"/>
    <property type="match status" value="1"/>
</dbReference>
<reference evidence="4" key="2">
    <citation type="submission" date="2020-09" db="EMBL/GenBank/DDBJ databases">
        <authorList>
            <person name="Sun Q."/>
            <person name="Ohkuma M."/>
        </authorList>
    </citation>
    <scope>NUCLEOTIDE SEQUENCE</scope>
    <source>
        <strain evidence="4">JCM 3346</strain>
    </source>
</reference>
<name>A0A918CND4_AGRME</name>
<comment type="caution">
    <text evidence="4">The sequence shown here is derived from an EMBL/GenBank/DDBJ whole genome shotgun (WGS) entry which is preliminary data.</text>
</comment>
<evidence type="ECO:0008006" key="6">
    <source>
        <dbReference type="Google" id="ProtNLM"/>
    </source>
</evidence>
<dbReference type="PANTHER" id="PTHR30632:SF0">
    <property type="entry name" value="SULFATE-BINDING PROTEIN"/>
    <property type="match status" value="1"/>
</dbReference>
<dbReference type="EMBL" id="BMRJ01000002">
    <property type="protein sequence ID" value="GGR31588.1"/>
    <property type="molecule type" value="Genomic_DNA"/>
</dbReference>
<dbReference type="Proteomes" id="UP000610303">
    <property type="component" value="Unassembled WGS sequence"/>
</dbReference>
<organism evidence="4 5">
    <name type="scientific">Agromyces mediolanus</name>
    <name type="common">Corynebacterium mediolanum</name>
    <dbReference type="NCBI Taxonomy" id="41986"/>
    <lineage>
        <taxon>Bacteria</taxon>
        <taxon>Bacillati</taxon>
        <taxon>Actinomycetota</taxon>
        <taxon>Actinomycetes</taxon>
        <taxon>Micrococcales</taxon>
        <taxon>Microbacteriaceae</taxon>
        <taxon>Agromyces</taxon>
    </lineage>
</organism>
<dbReference type="GO" id="GO:0015689">
    <property type="term" value="P:molybdate ion transport"/>
    <property type="evidence" value="ECO:0007669"/>
    <property type="project" value="InterPro"/>
</dbReference>
<dbReference type="InterPro" id="IPR005950">
    <property type="entry name" value="ModA"/>
</dbReference>
<evidence type="ECO:0000256" key="1">
    <source>
        <dbReference type="ARBA" id="ARBA00009175"/>
    </source>
</evidence>
<dbReference type="Pfam" id="PF13531">
    <property type="entry name" value="SBP_bac_11"/>
    <property type="match status" value="1"/>
</dbReference>
<keyword evidence="2" id="KW-0479">Metal-binding</keyword>
<dbReference type="GO" id="GO:0046872">
    <property type="term" value="F:metal ion binding"/>
    <property type="evidence" value="ECO:0007669"/>
    <property type="project" value="UniProtKB-KW"/>
</dbReference>
<reference evidence="4" key="1">
    <citation type="journal article" date="2014" name="Int. J. Syst. Evol. Microbiol.">
        <title>Complete genome sequence of Corynebacterium casei LMG S-19264T (=DSM 44701T), isolated from a smear-ripened cheese.</title>
        <authorList>
            <consortium name="US DOE Joint Genome Institute (JGI-PGF)"/>
            <person name="Walter F."/>
            <person name="Albersmeier A."/>
            <person name="Kalinowski J."/>
            <person name="Ruckert C."/>
        </authorList>
    </citation>
    <scope>NUCLEOTIDE SEQUENCE</scope>
    <source>
        <strain evidence="4">JCM 3346</strain>
    </source>
</reference>
<gene>
    <name evidence="4" type="ORF">GCM10010196_27380</name>
</gene>
<dbReference type="PANTHER" id="PTHR30632">
    <property type="entry name" value="MOLYBDATE-BINDING PERIPLASMIC PROTEIN"/>
    <property type="match status" value="1"/>
</dbReference>
<dbReference type="Gene3D" id="3.40.190.10">
    <property type="entry name" value="Periplasmic binding protein-like II"/>
    <property type="match status" value="2"/>
</dbReference>
<evidence type="ECO:0000313" key="5">
    <source>
        <dbReference type="Proteomes" id="UP000610303"/>
    </source>
</evidence>
<dbReference type="InterPro" id="IPR050682">
    <property type="entry name" value="ModA/WtpA"/>
</dbReference>
<dbReference type="GO" id="GO:0030973">
    <property type="term" value="F:molybdate ion binding"/>
    <property type="evidence" value="ECO:0007669"/>
    <property type="project" value="TreeGrafter"/>
</dbReference>
<dbReference type="AlphaFoldDB" id="A0A918CND4"/>
<sequence>MPITYDGSSVLATQLIEGAPADVFASADEKNMTKVLDAGLAESADDFATNVLQIAVAPGNPLGVDGLDALADGATTTADGRPATVVLCAPEVPCGAASQTLIQAAGLTLTPASEEQNVTAVLTKVKSGEADAGLVYVTDVEAAGDAVEGVRIANAADATNVYPLTALTAAPNPEAAAAFVAFVTSKAGQQVLASFGFGAP</sequence>
<protein>
    <recommendedName>
        <fullName evidence="6">Molybdate-binding protein</fullName>
    </recommendedName>
</protein>
<proteinExistence type="inferred from homology"/>
<accession>A0A918CND4</accession>
<evidence type="ECO:0000313" key="4">
    <source>
        <dbReference type="EMBL" id="GGR31588.1"/>
    </source>
</evidence>
<evidence type="ECO:0000256" key="3">
    <source>
        <dbReference type="ARBA" id="ARBA00022729"/>
    </source>
</evidence>
<evidence type="ECO:0000256" key="2">
    <source>
        <dbReference type="ARBA" id="ARBA00022723"/>
    </source>
</evidence>
<comment type="similarity">
    <text evidence="1">Belongs to the bacterial solute-binding protein ModA family.</text>
</comment>
<dbReference type="SUPFAM" id="SSF53850">
    <property type="entry name" value="Periplasmic binding protein-like II"/>
    <property type="match status" value="1"/>
</dbReference>